<gene>
    <name evidence="1" type="ORF">DPMN_122056</name>
</gene>
<evidence type="ECO:0000313" key="2">
    <source>
        <dbReference type="Proteomes" id="UP000828390"/>
    </source>
</evidence>
<accession>A0A9D4JQ17</accession>
<evidence type="ECO:0000313" key="1">
    <source>
        <dbReference type="EMBL" id="KAH3820310.1"/>
    </source>
</evidence>
<reference evidence="1" key="2">
    <citation type="submission" date="2020-11" db="EMBL/GenBank/DDBJ databases">
        <authorList>
            <person name="McCartney M.A."/>
            <person name="Auch B."/>
            <person name="Kono T."/>
            <person name="Mallez S."/>
            <person name="Becker A."/>
            <person name="Gohl D.M."/>
            <person name="Silverstein K.A.T."/>
            <person name="Koren S."/>
            <person name="Bechman K.B."/>
            <person name="Herman A."/>
            <person name="Abrahante J.E."/>
            <person name="Garbe J."/>
        </authorList>
    </citation>
    <scope>NUCLEOTIDE SEQUENCE</scope>
    <source>
        <strain evidence="1">Duluth1</strain>
        <tissue evidence="1">Whole animal</tissue>
    </source>
</reference>
<dbReference type="AlphaFoldDB" id="A0A9D4JQ17"/>
<keyword evidence="2" id="KW-1185">Reference proteome</keyword>
<dbReference type="Proteomes" id="UP000828390">
    <property type="component" value="Unassembled WGS sequence"/>
</dbReference>
<dbReference type="EMBL" id="JAIWYP010000005">
    <property type="protein sequence ID" value="KAH3820310.1"/>
    <property type="molecule type" value="Genomic_DNA"/>
</dbReference>
<comment type="caution">
    <text evidence="1">The sequence shown here is derived from an EMBL/GenBank/DDBJ whole genome shotgun (WGS) entry which is preliminary data.</text>
</comment>
<sequence>MEYKSSFKLGEDFKADGVHVIIQTRRGLLSRLSTSHHSNSARTLKPMEYKSSFKLGKDFKVGGVQVIIQTRRGL</sequence>
<protein>
    <submittedName>
        <fullName evidence="1">Uncharacterized protein</fullName>
    </submittedName>
</protein>
<reference evidence="1" key="1">
    <citation type="journal article" date="2019" name="bioRxiv">
        <title>The Genome of the Zebra Mussel, Dreissena polymorpha: A Resource for Invasive Species Research.</title>
        <authorList>
            <person name="McCartney M.A."/>
            <person name="Auch B."/>
            <person name="Kono T."/>
            <person name="Mallez S."/>
            <person name="Zhang Y."/>
            <person name="Obille A."/>
            <person name="Becker A."/>
            <person name="Abrahante J.E."/>
            <person name="Garbe J."/>
            <person name="Badalamenti J.P."/>
            <person name="Herman A."/>
            <person name="Mangelson H."/>
            <person name="Liachko I."/>
            <person name="Sullivan S."/>
            <person name="Sone E.D."/>
            <person name="Koren S."/>
            <person name="Silverstein K.A.T."/>
            <person name="Beckman K.B."/>
            <person name="Gohl D.M."/>
        </authorList>
    </citation>
    <scope>NUCLEOTIDE SEQUENCE</scope>
    <source>
        <strain evidence="1">Duluth1</strain>
        <tissue evidence="1">Whole animal</tissue>
    </source>
</reference>
<name>A0A9D4JQ17_DREPO</name>
<organism evidence="1 2">
    <name type="scientific">Dreissena polymorpha</name>
    <name type="common">Zebra mussel</name>
    <name type="synonym">Mytilus polymorpha</name>
    <dbReference type="NCBI Taxonomy" id="45954"/>
    <lineage>
        <taxon>Eukaryota</taxon>
        <taxon>Metazoa</taxon>
        <taxon>Spiralia</taxon>
        <taxon>Lophotrochozoa</taxon>
        <taxon>Mollusca</taxon>
        <taxon>Bivalvia</taxon>
        <taxon>Autobranchia</taxon>
        <taxon>Heteroconchia</taxon>
        <taxon>Euheterodonta</taxon>
        <taxon>Imparidentia</taxon>
        <taxon>Neoheterodontei</taxon>
        <taxon>Myida</taxon>
        <taxon>Dreissenoidea</taxon>
        <taxon>Dreissenidae</taxon>
        <taxon>Dreissena</taxon>
    </lineage>
</organism>
<proteinExistence type="predicted"/>